<protein>
    <recommendedName>
        <fullName evidence="5">YtxH domain-containing protein</fullName>
    </recommendedName>
</protein>
<dbReference type="EMBL" id="CP065647">
    <property type="protein sequence ID" value="QPR72602.1"/>
    <property type="molecule type" value="Genomic_DNA"/>
</dbReference>
<organism evidence="2 3">
    <name type="scientific">Bacillus licheniformis</name>
    <dbReference type="NCBI Taxonomy" id="1402"/>
    <lineage>
        <taxon>Bacteria</taxon>
        <taxon>Bacillati</taxon>
        <taxon>Bacillota</taxon>
        <taxon>Bacilli</taxon>
        <taxon>Bacillales</taxon>
        <taxon>Bacillaceae</taxon>
        <taxon>Bacillus</taxon>
    </lineage>
</organism>
<reference evidence="1 4" key="2">
    <citation type="submission" date="2020-12" db="EMBL/GenBank/DDBJ databases">
        <title>FDA dAtabase for Regulatory Grade micrObial Sequences (FDA-ARGOS): Supporting development and validation of Infectious Disease Dx tests.</title>
        <authorList>
            <person name="Nelson B."/>
            <person name="Plummer A."/>
            <person name="Tallon L."/>
            <person name="Sadzewicz L."/>
            <person name="Zhao X."/>
            <person name="Boylan J."/>
            <person name="Ott S."/>
            <person name="Bowen H."/>
            <person name="Vavikolanu K."/>
            <person name="Mehta A."/>
            <person name="Aluvathingal J."/>
            <person name="Nadendla S."/>
            <person name="Myers T."/>
            <person name="Yan Y."/>
            <person name="Sichtig H."/>
        </authorList>
    </citation>
    <scope>NUCLEOTIDE SEQUENCE [LARGE SCALE GENOMIC DNA]</scope>
    <source>
        <strain evidence="1 4">FDAARGOS_923</strain>
    </source>
</reference>
<evidence type="ECO:0000313" key="4">
    <source>
        <dbReference type="Proteomes" id="UP000595038"/>
    </source>
</evidence>
<evidence type="ECO:0000313" key="2">
    <source>
        <dbReference type="EMBL" id="TWL29626.1"/>
    </source>
</evidence>
<dbReference type="Proteomes" id="UP000435910">
    <property type="component" value="Unassembled WGS sequence"/>
</dbReference>
<reference evidence="2 3" key="1">
    <citation type="submission" date="2019-06" db="EMBL/GenBank/DDBJ databases">
        <title>Genome sequence analysis of &gt;100 Bacillus licheniformis strains suggests intrinsic resistance to this species.</title>
        <authorList>
            <person name="Wels M."/>
            <person name="Siezen R.J."/>
            <person name="Johansen E."/>
            <person name="Stuer-Lauridsen B."/>
            <person name="Bjerre K."/>
            <person name="Nielsen B.K.K."/>
        </authorList>
    </citation>
    <scope>NUCLEOTIDE SEQUENCE [LARGE SCALE GENOMIC DNA]</scope>
    <source>
        <strain evidence="2 3">BAC-16736</strain>
    </source>
</reference>
<accession>A0A415J478</accession>
<dbReference type="OMA" id="RWLTCKH"/>
<sequence>MKNDRVFIRNILLGASVGAVMSLLHKPTREACGAKLTACKNKVRLYRANPGMLTECVKEKMDEAKKLTASISDDLSFLNQQIKELKETTPKVIGLIEETRDHFTAKSKGRTEPEKE</sequence>
<evidence type="ECO:0000313" key="1">
    <source>
        <dbReference type="EMBL" id="QPR72602.1"/>
    </source>
</evidence>
<name>A0A415J478_BACLI</name>
<dbReference type="Proteomes" id="UP000595038">
    <property type="component" value="Chromosome"/>
</dbReference>
<dbReference type="RefSeq" id="WP_003179790.1">
    <property type="nucleotide sequence ID" value="NZ_BEXU01000050.1"/>
</dbReference>
<dbReference type="GeneID" id="92862599"/>
<proteinExistence type="predicted"/>
<dbReference type="AlphaFoldDB" id="A0A415J478"/>
<dbReference type="EMBL" id="NILC01000019">
    <property type="protein sequence ID" value="TWL29626.1"/>
    <property type="molecule type" value="Genomic_DNA"/>
</dbReference>
<gene>
    <name evidence="2" type="ORF">CHCC16736_0220</name>
    <name evidence="1" type="ORF">I6G80_22915</name>
</gene>
<evidence type="ECO:0008006" key="5">
    <source>
        <dbReference type="Google" id="ProtNLM"/>
    </source>
</evidence>
<evidence type="ECO:0000313" key="3">
    <source>
        <dbReference type="Proteomes" id="UP000435910"/>
    </source>
</evidence>